<dbReference type="Proteomes" id="UP000799778">
    <property type="component" value="Unassembled WGS sequence"/>
</dbReference>
<reference evidence="1" key="1">
    <citation type="journal article" date="2020" name="Stud. Mycol.">
        <title>101 Dothideomycetes genomes: a test case for predicting lifestyles and emergence of pathogens.</title>
        <authorList>
            <person name="Haridas S."/>
            <person name="Albert R."/>
            <person name="Binder M."/>
            <person name="Bloem J."/>
            <person name="Labutti K."/>
            <person name="Salamov A."/>
            <person name="Andreopoulos B."/>
            <person name="Baker S."/>
            <person name="Barry K."/>
            <person name="Bills G."/>
            <person name="Bluhm B."/>
            <person name="Cannon C."/>
            <person name="Castanera R."/>
            <person name="Culley D."/>
            <person name="Daum C."/>
            <person name="Ezra D."/>
            <person name="Gonzalez J."/>
            <person name="Henrissat B."/>
            <person name="Kuo A."/>
            <person name="Liang C."/>
            <person name="Lipzen A."/>
            <person name="Lutzoni F."/>
            <person name="Magnuson J."/>
            <person name="Mondo S."/>
            <person name="Nolan M."/>
            <person name="Ohm R."/>
            <person name="Pangilinan J."/>
            <person name="Park H.-J."/>
            <person name="Ramirez L."/>
            <person name="Alfaro M."/>
            <person name="Sun H."/>
            <person name="Tritt A."/>
            <person name="Yoshinaga Y."/>
            <person name="Zwiers L.-H."/>
            <person name="Turgeon B."/>
            <person name="Goodwin S."/>
            <person name="Spatafora J."/>
            <person name="Crous P."/>
            <person name="Grigoriev I."/>
        </authorList>
    </citation>
    <scope>NUCLEOTIDE SEQUENCE</scope>
    <source>
        <strain evidence="1">CBS 175.79</strain>
    </source>
</reference>
<dbReference type="GeneID" id="54279397"/>
<keyword evidence="2" id="KW-1185">Reference proteome</keyword>
<evidence type="ECO:0000313" key="1">
    <source>
        <dbReference type="EMBL" id="KAF2014498.1"/>
    </source>
</evidence>
<evidence type="ECO:0000313" key="2">
    <source>
        <dbReference type="Proteomes" id="UP000799778"/>
    </source>
</evidence>
<organism evidence="1 2">
    <name type="scientific">Aaosphaeria arxii CBS 175.79</name>
    <dbReference type="NCBI Taxonomy" id="1450172"/>
    <lineage>
        <taxon>Eukaryota</taxon>
        <taxon>Fungi</taxon>
        <taxon>Dikarya</taxon>
        <taxon>Ascomycota</taxon>
        <taxon>Pezizomycotina</taxon>
        <taxon>Dothideomycetes</taxon>
        <taxon>Pleosporomycetidae</taxon>
        <taxon>Pleosporales</taxon>
        <taxon>Pleosporales incertae sedis</taxon>
        <taxon>Aaosphaeria</taxon>
    </lineage>
</organism>
<gene>
    <name evidence="1" type="ORF">BU24DRAFT_215782</name>
</gene>
<dbReference type="EMBL" id="ML978070">
    <property type="protein sequence ID" value="KAF2014498.1"/>
    <property type="molecule type" value="Genomic_DNA"/>
</dbReference>
<name>A0A6A5XMM8_9PLEO</name>
<dbReference type="RefSeq" id="XP_033382837.1">
    <property type="nucleotide sequence ID" value="XM_033522000.1"/>
</dbReference>
<dbReference type="AlphaFoldDB" id="A0A6A5XMM8"/>
<sequence length="78" mass="8730">MEDADRALESNRHWGDVGGSIDQAGLESRVSTRLRLDLSGSGNSSMQREELFWCWPGQILDFTGSERYGVLVHFRGGE</sequence>
<proteinExistence type="predicted"/>
<protein>
    <submittedName>
        <fullName evidence="1">Uncharacterized protein</fullName>
    </submittedName>
</protein>
<accession>A0A6A5XMM8</accession>